<keyword evidence="1" id="KW-0472">Membrane</keyword>
<dbReference type="InterPro" id="IPR036249">
    <property type="entry name" value="Thioredoxin-like_sf"/>
</dbReference>
<dbReference type="PANTHER" id="PTHR42852:SF13">
    <property type="entry name" value="PROTEIN DIPZ"/>
    <property type="match status" value="1"/>
</dbReference>
<dbReference type="OrthoDB" id="9809733at2"/>
<reference evidence="3 4" key="1">
    <citation type="journal article" date="2013" name="Genome Announc.">
        <title>Draft Genome Sequence of the Cellulolytic Bacterium Clostridium papyrosolvens C7 (ATCC 700395).</title>
        <authorList>
            <person name="Zepeda V."/>
            <person name="Dassa B."/>
            <person name="Borovok I."/>
            <person name="Lamed R."/>
            <person name="Bayer E.A."/>
            <person name="Cate J.H."/>
        </authorList>
    </citation>
    <scope>NUCLEOTIDE SEQUENCE [LARGE SCALE GENOMIC DNA]</scope>
    <source>
        <strain evidence="3 4">C7</strain>
    </source>
</reference>
<feature type="domain" description="Thioredoxin" evidence="2">
    <location>
        <begin position="48"/>
        <end position="186"/>
    </location>
</feature>
<dbReference type="PATRIC" id="fig|1330534.3.peg.2851"/>
<dbReference type="RefSeq" id="WP_020816331.1">
    <property type="nucleotide sequence ID" value="NZ_ATAY01000070.1"/>
</dbReference>
<evidence type="ECO:0000259" key="2">
    <source>
        <dbReference type="PROSITE" id="PS51352"/>
    </source>
</evidence>
<comment type="caution">
    <text evidence="3">The sequence shown here is derived from an EMBL/GenBank/DDBJ whole genome shotgun (WGS) entry which is preliminary data.</text>
</comment>
<dbReference type="InterPro" id="IPR050553">
    <property type="entry name" value="Thioredoxin_ResA/DsbE_sf"/>
</dbReference>
<dbReference type="Pfam" id="PF00578">
    <property type="entry name" value="AhpC-TSA"/>
    <property type="match status" value="1"/>
</dbReference>
<accession>U4QZ10</accession>
<gene>
    <name evidence="3" type="ORF">L323_14375</name>
</gene>
<dbReference type="STRING" id="1330534.L323_14375"/>
<dbReference type="InterPro" id="IPR000866">
    <property type="entry name" value="AhpC/TSA"/>
</dbReference>
<sequence>MNKKATIIIWIIAAFAIIAAAYTFYSKNKSQTFVTPPQDTALQSQAAQSTKIMAPDFTLKDIDGKTVKLSDYKGKIVILNFWAVWCKYCLIEIPDFNELDKQLAKENNAVILAVDVQESEATVKKYLTSNNIGLKVLMDTDGAVSETYGISGFPTTFLINKDGSVYTYISGKTDKETILKFLDKMG</sequence>
<evidence type="ECO:0000313" key="4">
    <source>
        <dbReference type="Proteomes" id="UP000016860"/>
    </source>
</evidence>
<evidence type="ECO:0000313" key="3">
    <source>
        <dbReference type="EMBL" id="EPR10194.1"/>
    </source>
</evidence>
<dbReference type="Proteomes" id="UP000016860">
    <property type="component" value="Unassembled WGS sequence"/>
</dbReference>
<dbReference type="InterPro" id="IPR013766">
    <property type="entry name" value="Thioredoxin_domain"/>
</dbReference>
<evidence type="ECO:0000256" key="1">
    <source>
        <dbReference type="SAM" id="Phobius"/>
    </source>
</evidence>
<dbReference type="GO" id="GO:0016209">
    <property type="term" value="F:antioxidant activity"/>
    <property type="evidence" value="ECO:0007669"/>
    <property type="project" value="InterPro"/>
</dbReference>
<keyword evidence="1" id="KW-0812">Transmembrane</keyword>
<organism evidence="3 4">
    <name type="scientific">Ruminiclostridium papyrosolvens C7</name>
    <dbReference type="NCBI Taxonomy" id="1330534"/>
    <lineage>
        <taxon>Bacteria</taxon>
        <taxon>Bacillati</taxon>
        <taxon>Bacillota</taxon>
        <taxon>Clostridia</taxon>
        <taxon>Eubacteriales</taxon>
        <taxon>Oscillospiraceae</taxon>
        <taxon>Ruminiclostridium</taxon>
    </lineage>
</organism>
<dbReference type="Gene3D" id="3.40.30.10">
    <property type="entry name" value="Glutaredoxin"/>
    <property type="match status" value="1"/>
</dbReference>
<dbReference type="GO" id="GO:0016491">
    <property type="term" value="F:oxidoreductase activity"/>
    <property type="evidence" value="ECO:0007669"/>
    <property type="project" value="InterPro"/>
</dbReference>
<dbReference type="SUPFAM" id="SSF52833">
    <property type="entry name" value="Thioredoxin-like"/>
    <property type="match status" value="1"/>
</dbReference>
<name>U4QZ10_9FIRM</name>
<dbReference type="EMBL" id="ATAY01000070">
    <property type="protein sequence ID" value="EPR10194.1"/>
    <property type="molecule type" value="Genomic_DNA"/>
</dbReference>
<dbReference type="PANTHER" id="PTHR42852">
    <property type="entry name" value="THIOL:DISULFIDE INTERCHANGE PROTEIN DSBE"/>
    <property type="match status" value="1"/>
</dbReference>
<dbReference type="CDD" id="cd02966">
    <property type="entry name" value="TlpA_like_family"/>
    <property type="match status" value="1"/>
</dbReference>
<keyword evidence="1" id="KW-1133">Transmembrane helix</keyword>
<dbReference type="PROSITE" id="PS51352">
    <property type="entry name" value="THIOREDOXIN_2"/>
    <property type="match status" value="1"/>
</dbReference>
<proteinExistence type="predicted"/>
<protein>
    <submittedName>
        <fullName evidence="3">Alkyl hydroperoxide reductase</fullName>
    </submittedName>
</protein>
<feature type="transmembrane region" description="Helical" evidence="1">
    <location>
        <begin position="7"/>
        <end position="25"/>
    </location>
</feature>
<dbReference type="AlphaFoldDB" id="U4QZ10"/>